<sequence length="74" mass="8636">MEIVMNIETLEIFEVIDSDNQDIEDTAEEIIEEDTVMETSEGCQCLNEPKRIVQLTLFDNNFYPHPVMFFEDSS</sequence>
<dbReference type="PATRIC" id="fig|315405.11.peg.2668"/>
<accession>A0A139MFY0</accession>
<evidence type="ECO:0000313" key="1">
    <source>
        <dbReference type="EMBL" id="KXT62700.1"/>
    </source>
</evidence>
<evidence type="ECO:0000313" key="2">
    <source>
        <dbReference type="Proteomes" id="UP000070198"/>
    </source>
</evidence>
<dbReference type="AlphaFoldDB" id="A0A139MFY0"/>
<proteinExistence type="predicted"/>
<dbReference type="Proteomes" id="UP000070198">
    <property type="component" value="Unassembled WGS sequence"/>
</dbReference>
<protein>
    <submittedName>
        <fullName evidence="1">Uncharacterized protein</fullName>
    </submittedName>
</protein>
<name>A0A139MFY0_9STRE</name>
<comment type="caution">
    <text evidence="1">The sequence shown here is derived from an EMBL/GenBank/DDBJ whole genome shotgun (WGS) entry which is preliminary data.</text>
</comment>
<organism evidence="1 2">
    <name type="scientific">Streptococcus gallolyticus</name>
    <dbReference type="NCBI Taxonomy" id="315405"/>
    <lineage>
        <taxon>Bacteria</taxon>
        <taxon>Bacillati</taxon>
        <taxon>Bacillota</taxon>
        <taxon>Bacilli</taxon>
        <taxon>Lactobacillales</taxon>
        <taxon>Streptococcaceae</taxon>
        <taxon>Streptococcus</taxon>
    </lineage>
</organism>
<dbReference type="EMBL" id="LQOF01000500">
    <property type="protein sequence ID" value="KXT62700.1"/>
    <property type="molecule type" value="Genomic_DNA"/>
</dbReference>
<gene>
    <name evidence="1" type="ORF">SGADD02_02261</name>
</gene>
<reference evidence="1 2" key="1">
    <citation type="submission" date="2016-01" db="EMBL/GenBank/DDBJ databases">
        <title>Highly variable Streptococcus oralis are common among viridans streptococci isolated from primates.</title>
        <authorList>
            <person name="Denapaite D."/>
            <person name="Rieger M."/>
            <person name="Koendgen S."/>
            <person name="Brueckner R."/>
            <person name="Ochigava I."/>
            <person name="Kappeler P."/>
            <person name="Maetz-Rensing K."/>
            <person name="Leendertz F."/>
            <person name="Hakenbeck R."/>
        </authorList>
    </citation>
    <scope>NUCLEOTIDE SEQUENCE [LARGE SCALE GENOMIC DNA]</scope>
    <source>
        <strain evidence="1 2">DD02</strain>
    </source>
</reference>